<organism evidence="2 3">
    <name type="scientific">Candidatus Kutchimonas denitrificans</name>
    <dbReference type="NCBI Taxonomy" id="3056748"/>
    <lineage>
        <taxon>Bacteria</taxon>
        <taxon>Pseudomonadati</taxon>
        <taxon>Gemmatimonadota</taxon>
        <taxon>Gemmatimonadia</taxon>
        <taxon>Candidatus Palauibacterales</taxon>
        <taxon>Candidatus Palauibacteraceae</taxon>
        <taxon>Candidatus Kutchimonas</taxon>
    </lineage>
</organism>
<dbReference type="InterPro" id="IPR029024">
    <property type="entry name" value="TerB-like"/>
</dbReference>
<dbReference type="InterPro" id="IPR007791">
    <property type="entry name" value="DjlA_N"/>
</dbReference>
<dbReference type="AlphaFoldDB" id="A0AAE4ZAI8"/>
<dbReference type="EMBL" id="JAACAK010000016">
    <property type="protein sequence ID" value="NIR73840.1"/>
    <property type="molecule type" value="Genomic_DNA"/>
</dbReference>
<dbReference type="Gene3D" id="1.10.3680.10">
    <property type="entry name" value="TerB-like"/>
    <property type="match status" value="1"/>
</dbReference>
<evidence type="ECO:0000313" key="2">
    <source>
        <dbReference type="EMBL" id="NIR73840.1"/>
    </source>
</evidence>
<dbReference type="CDD" id="cd07177">
    <property type="entry name" value="terB_like"/>
    <property type="match status" value="1"/>
</dbReference>
<protein>
    <submittedName>
        <fullName evidence="2">TerB family tellurite resistance protein</fullName>
    </submittedName>
</protein>
<evidence type="ECO:0000313" key="3">
    <source>
        <dbReference type="Proteomes" id="UP000702544"/>
    </source>
</evidence>
<sequence length="147" mass="16698">MSSDWSYAHDLVNMYLGIAQLADNDLAEEEERTFTEKFREWMPHMREEEFEGIWKDVRALYDSLGSKDNRYAVYLQSILNVAQLLGDSPDQLKYVIRDLVSIAGADGVLHDNEATMIKATAVAYGFDVSLEQDEETGVVKALVAERE</sequence>
<dbReference type="Proteomes" id="UP000702544">
    <property type="component" value="Unassembled WGS sequence"/>
</dbReference>
<feature type="domain" description="Co-chaperone DjlA N-terminal" evidence="1">
    <location>
        <begin position="21"/>
        <end position="126"/>
    </location>
</feature>
<reference evidence="2 3" key="1">
    <citation type="submission" date="2020-01" db="EMBL/GenBank/DDBJ databases">
        <title>Genomes assembled from Gulf of Kutch pelagic sediment metagenomes.</title>
        <authorList>
            <person name="Chandrashekar M."/>
            <person name="Mahajan M.S."/>
            <person name="Dave K.J."/>
            <person name="Vatsa P."/>
            <person name="Nathani N.M."/>
        </authorList>
    </citation>
    <scope>NUCLEOTIDE SEQUENCE [LARGE SCALE GENOMIC DNA]</scope>
    <source>
        <strain evidence="2">KS3-K002</strain>
    </source>
</reference>
<comment type="caution">
    <text evidence="2">The sequence shown here is derived from an EMBL/GenBank/DDBJ whole genome shotgun (WGS) entry which is preliminary data.</text>
</comment>
<gene>
    <name evidence="2" type="ORF">GWO12_01805</name>
</gene>
<dbReference type="Pfam" id="PF05099">
    <property type="entry name" value="TerB"/>
    <property type="match status" value="1"/>
</dbReference>
<accession>A0AAE4ZAI8</accession>
<proteinExistence type="predicted"/>
<evidence type="ECO:0000259" key="1">
    <source>
        <dbReference type="Pfam" id="PF05099"/>
    </source>
</evidence>
<dbReference type="SUPFAM" id="SSF158682">
    <property type="entry name" value="TerB-like"/>
    <property type="match status" value="1"/>
</dbReference>
<name>A0AAE4ZAI8_9BACT</name>